<comment type="caution">
    <text evidence="2">The sequence shown here is derived from an EMBL/GenBank/DDBJ whole genome shotgun (WGS) entry which is preliminary data.</text>
</comment>
<gene>
    <name evidence="2" type="ORF">FB474_0010</name>
</gene>
<keyword evidence="1" id="KW-0812">Transmembrane</keyword>
<proteinExistence type="predicted"/>
<name>A0A542ZE98_9MICO</name>
<sequence length="120" mass="12573">MLLVMGDSGETLMNDRVETRGTRSFSIKRWAALGGAALVAVLAVTLHFRLGSVTGTVIGKEVAGPGCKTTAVGGFARHNEVTCSGATYTLHVRDSTGRDNEVGVDQRTYEAAKVGAAYRG</sequence>
<evidence type="ECO:0000313" key="2">
    <source>
        <dbReference type="EMBL" id="TQL58676.1"/>
    </source>
</evidence>
<keyword evidence="3" id="KW-1185">Reference proteome</keyword>
<accession>A0A542ZE98</accession>
<keyword evidence="1" id="KW-0472">Membrane</keyword>
<reference evidence="2 3" key="1">
    <citation type="submission" date="2019-06" db="EMBL/GenBank/DDBJ databases">
        <title>Sequencing the genomes of 1000 actinobacteria strains.</title>
        <authorList>
            <person name="Klenk H.-P."/>
        </authorList>
    </citation>
    <scope>NUCLEOTIDE SEQUENCE [LARGE SCALE GENOMIC DNA]</scope>
    <source>
        <strain evidence="2 3">DSM 18082</strain>
    </source>
</reference>
<evidence type="ECO:0000313" key="3">
    <source>
        <dbReference type="Proteomes" id="UP000319514"/>
    </source>
</evidence>
<dbReference type="Proteomes" id="UP000319514">
    <property type="component" value="Unassembled WGS sequence"/>
</dbReference>
<keyword evidence="1" id="KW-1133">Transmembrane helix</keyword>
<feature type="transmembrane region" description="Helical" evidence="1">
    <location>
        <begin position="30"/>
        <end position="50"/>
    </location>
</feature>
<dbReference type="AlphaFoldDB" id="A0A542ZE98"/>
<evidence type="ECO:0000256" key="1">
    <source>
        <dbReference type="SAM" id="Phobius"/>
    </source>
</evidence>
<dbReference type="RefSeq" id="WP_141786785.1">
    <property type="nucleotide sequence ID" value="NZ_BAAAKX010000006.1"/>
</dbReference>
<organism evidence="2 3">
    <name type="scientific">Oryzihumus leptocrescens</name>
    <dbReference type="NCBI Taxonomy" id="297536"/>
    <lineage>
        <taxon>Bacteria</taxon>
        <taxon>Bacillati</taxon>
        <taxon>Actinomycetota</taxon>
        <taxon>Actinomycetes</taxon>
        <taxon>Micrococcales</taxon>
        <taxon>Intrasporangiaceae</taxon>
        <taxon>Oryzihumus</taxon>
    </lineage>
</organism>
<dbReference type="EMBL" id="VFOQ01000001">
    <property type="protein sequence ID" value="TQL58676.1"/>
    <property type="molecule type" value="Genomic_DNA"/>
</dbReference>
<protein>
    <submittedName>
        <fullName evidence="2">Uncharacterized protein</fullName>
    </submittedName>
</protein>